<accession>A0ABN6KHI2</accession>
<sequence>MLEECKSQRKRAYTYMIPLINLYNKPTVKEDAPLSYTIVTEVTNKRCEAEAKKNQYNLRSN</sequence>
<keyword evidence="2" id="KW-1185">Reference proteome</keyword>
<protein>
    <submittedName>
        <fullName evidence="1">Uncharacterized protein</fullName>
    </submittedName>
</protein>
<reference evidence="1 2" key="1">
    <citation type="submission" date="2021-08" db="EMBL/GenBank/DDBJ databases">
        <title>Complete genome sequence of Leptospira kobayashii strain E30.</title>
        <authorList>
            <person name="Nakao R."/>
            <person name="Nakamura S."/>
            <person name="Masuzawa T."/>
            <person name="Koizumi N."/>
        </authorList>
    </citation>
    <scope>NUCLEOTIDE SEQUENCE [LARGE SCALE GENOMIC DNA]</scope>
    <source>
        <strain evidence="1 2">E30</strain>
    </source>
</reference>
<proteinExistence type="predicted"/>
<dbReference type="Proteomes" id="UP000245263">
    <property type="component" value="Chromosome 2"/>
</dbReference>
<gene>
    <name evidence="1" type="ORF">LPTSP3_g36830</name>
</gene>
<evidence type="ECO:0000313" key="1">
    <source>
        <dbReference type="EMBL" id="BDA80753.1"/>
    </source>
</evidence>
<dbReference type="EMBL" id="AP025029">
    <property type="protein sequence ID" value="BDA80753.1"/>
    <property type="molecule type" value="Genomic_DNA"/>
</dbReference>
<organism evidence="1 2">
    <name type="scientific">Leptospira kobayashii</name>
    <dbReference type="NCBI Taxonomy" id="1917830"/>
    <lineage>
        <taxon>Bacteria</taxon>
        <taxon>Pseudomonadati</taxon>
        <taxon>Spirochaetota</taxon>
        <taxon>Spirochaetia</taxon>
        <taxon>Leptospirales</taxon>
        <taxon>Leptospiraceae</taxon>
        <taxon>Leptospira</taxon>
    </lineage>
</organism>
<evidence type="ECO:0000313" key="2">
    <source>
        <dbReference type="Proteomes" id="UP000245263"/>
    </source>
</evidence>
<name>A0ABN6KHI2_9LEPT</name>